<dbReference type="Gene3D" id="3.90.230.10">
    <property type="entry name" value="Creatinase/methionine aminopeptidase superfamily"/>
    <property type="match status" value="1"/>
</dbReference>
<dbReference type="Pfam" id="PF00557">
    <property type="entry name" value="Peptidase_M24"/>
    <property type="match status" value="1"/>
</dbReference>
<dbReference type="InterPro" id="IPR036005">
    <property type="entry name" value="Creatinase/aminopeptidase-like"/>
</dbReference>
<name>A0A1G2EYJ9_9BACT</name>
<protein>
    <recommendedName>
        <fullName evidence="1">Peptidase M24 domain-containing protein</fullName>
    </recommendedName>
</protein>
<dbReference type="InterPro" id="IPR050659">
    <property type="entry name" value="Peptidase_M24B"/>
</dbReference>
<dbReference type="PANTHER" id="PTHR46112">
    <property type="entry name" value="AMINOPEPTIDASE"/>
    <property type="match status" value="1"/>
</dbReference>
<dbReference type="PANTHER" id="PTHR46112:SF2">
    <property type="entry name" value="XAA-PRO AMINOPEPTIDASE P-RELATED"/>
    <property type="match status" value="1"/>
</dbReference>
<feature type="domain" description="Peptidase M24" evidence="1">
    <location>
        <begin position="177"/>
        <end position="362"/>
    </location>
</feature>
<organism evidence="2 3">
    <name type="scientific">Candidatus Niyogibacteria bacterium RIFCSPLOWO2_02_FULL_45_13</name>
    <dbReference type="NCBI Taxonomy" id="1801725"/>
    <lineage>
        <taxon>Bacteria</taxon>
        <taxon>Candidatus Niyogiibacteriota</taxon>
    </lineage>
</organism>
<reference evidence="2 3" key="1">
    <citation type="journal article" date="2016" name="Nat. Commun.">
        <title>Thousands of microbial genomes shed light on interconnected biogeochemical processes in an aquifer system.</title>
        <authorList>
            <person name="Anantharaman K."/>
            <person name="Brown C.T."/>
            <person name="Hug L.A."/>
            <person name="Sharon I."/>
            <person name="Castelle C.J."/>
            <person name="Probst A.J."/>
            <person name="Thomas B.C."/>
            <person name="Singh A."/>
            <person name="Wilkins M.J."/>
            <person name="Karaoz U."/>
            <person name="Brodie E.L."/>
            <person name="Williams K.H."/>
            <person name="Hubbard S.S."/>
            <person name="Banfield J.F."/>
        </authorList>
    </citation>
    <scope>NUCLEOTIDE SEQUENCE [LARGE SCALE GENOMIC DNA]</scope>
</reference>
<dbReference type="InterPro" id="IPR000994">
    <property type="entry name" value="Pept_M24"/>
</dbReference>
<dbReference type="SUPFAM" id="SSF55920">
    <property type="entry name" value="Creatinase/aminopeptidase"/>
    <property type="match status" value="1"/>
</dbReference>
<comment type="caution">
    <text evidence="2">The sequence shown here is derived from an EMBL/GenBank/DDBJ whole genome shotgun (WGS) entry which is preliminary data.</text>
</comment>
<proteinExistence type="predicted"/>
<evidence type="ECO:0000259" key="1">
    <source>
        <dbReference type="Pfam" id="PF00557"/>
    </source>
</evidence>
<sequence length="381" mass="42660">MKLVRLTYGSTIPAMPYFSSDLLWASGMKLADPFFLLEFQNGRRVVFVNGAEYPKVKKTSKENLSVRSLETETGNDDLECVVSFLKKRKIKKIIIPDSSPVLVAKRLTEAKMDVSSRDDVWFPERIIKEKREIEYVTQAQKAAEKALGVAREVLKNSAVDKNGFLFLPVNCKRFPLTAESLRTAMGLVLEEYGHMTPEVLVGFGKDSSDIHAYSYGPITAHQPIVIDVFPYSRRNGYWGDMTRTFFKGKPSLEVQKMYVAVLGAMEIAMQMIRAGVCGSAVYNEVVGFFEKTGYRERYNCKTGKEEGFIHALGHGVGVDIHEWPILCETPARLAEGMVLAVEPGLYYSKAGGVRIEDTVLVRKNGIRNLTSFPKDLDSAIL</sequence>
<dbReference type="AlphaFoldDB" id="A0A1G2EYJ9"/>
<dbReference type="Proteomes" id="UP000178428">
    <property type="component" value="Unassembled WGS sequence"/>
</dbReference>
<evidence type="ECO:0000313" key="2">
    <source>
        <dbReference type="EMBL" id="OGZ30431.1"/>
    </source>
</evidence>
<evidence type="ECO:0000313" key="3">
    <source>
        <dbReference type="Proteomes" id="UP000178428"/>
    </source>
</evidence>
<accession>A0A1G2EYJ9</accession>
<dbReference type="EMBL" id="MHMR01000021">
    <property type="protein sequence ID" value="OGZ30431.1"/>
    <property type="molecule type" value="Genomic_DNA"/>
</dbReference>
<gene>
    <name evidence="2" type="ORF">A3J00_04130</name>
</gene>
<dbReference type="CDD" id="cd01066">
    <property type="entry name" value="APP_MetAP"/>
    <property type="match status" value="1"/>
</dbReference>
<dbReference type="STRING" id="1801725.A3J00_04130"/>